<proteinExistence type="predicted"/>
<gene>
    <name evidence="2" type="ORF">HNQ66_000949</name>
</gene>
<protein>
    <submittedName>
        <fullName evidence="2">Uncharacterized protein YjiS (DUF1127 family)</fullName>
    </submittedName>
</protein>
<keyword evidence="3" id="KW-1185">Reference proteome</keyword>
<accession>A0A7W7YSP6</accession>
<comment type="caution">
    <text evidence="2">The sequence shown here is derived from an EMBL/GenBank/DDBJ whole genome shotgun (WGS) entry which is preliminary data.</text>
</comment>
<organism evidence="2 3">
    <name type="scientific">Shinella fusca</name>
    <dbReference type="NCBI Taxonomy" id="544480"/>
    <lineage>
        <taxon>Bacteria</taxon>
        <taxon>Pseudomonadati</taxon>
        <taxon>Pseudomonadota</taxon>
        <taxon>Alphaproteobacteria</taxon>
        <taxon>Hyphomicrobiales</taxon>
        <taxon>Rhizobiaceae</taxon>
        <taxon>Shinella</taxon>
    </lineage>
</organism>
<sequence>MAIDTIFAGTDAEDSSTLRAAGRRLWLAFRAWYVKRQTRHALLGMTDDQLADIGISRREAEREAAKSFYWD</sequence>
<dbReference type="InterPro" id="IPR009506">
    <property type="entry name" value="YjiS-like"/>
</dbReference>
<reference evidence="2 3" key="1">
    <citation type="submission" date="2020-08" db="EMBL/GenBank/DDBJ databases">
        <title>Genomic Encyclopedia of Type Strains, Phase IV (KMG-IV): sequencing the most valuable type-strain genomes for metagenomic binning, comparative biology and taxonomic classification.</title>
        <authorList>
            <person name="Goeker M."/>
        </authorList>
    </citation>
    <scope>NUCLEOTIDE SEQUENCE [LARGE SCALE GENOMIC DNA]</scope>
    <source>
        <strain evidence="2 3">DSM 21319</strain>
    </source>
</reference>
<evidence type="ECO:0000259" key="1">
    <source>
        <dbReference type="Pfam" id="PF06568"/>
    </source>
</evidence>
<dbReference type="Pfam" id="PF06568">
    <property type="entry name" value="YjiS-like"/>
    <property type="match status" value="1"/>
</dbReference>
<evidence type="ECO:0000313" key="2">
    <source>
        <dbReference type="EMBL" id="MBB5041566.1"/>
    </source>
</evidence>
<dbReference type="EMBL" id="JACHIK010000003">
    <property type="protein sequence ID" value="MBB5041566.1"/>
    <property type="molecule type" value="Genomic_DNA"/>
</dbReference>
<name>A0A7W7YSP6_9HYPH</name>
<feature type="domain" description="YjiS-like" evidence="1">
    <location>
        <begin position="25"/>
        <end position="61"/>
    </location>
</feature>
<dbReference type="Proteomes" id="UP000535406">
    <property type="component" value="Unassembled WGS sequence"/>
</dbReference>
<dbReference type="RefSeq" id="WP_184141413.1">
    <property type="nucleotide sequence ID" value="NZ_JACHIK010000003.1"/>
</dbReference>
<evidence type="ECO:0000313" key="3">
    <source>
        <dbReference type="Proteomes" id="UP000535406"/>
    </source>
</evidence>
<dbReference type="AlphaFoldDB" id="A0A7W7YSP6"/>